<accession>A0ABP7IGN7</accession>
<dbReference type="Proteomes" id="UP001500888">
    <property type="component" value="Unassembled WGS sequence"/>
</dbReference>
<gene>
    <name evidence="1" type="ORF">GCM10022226_43210</name>
</gene>
<reference evidence="2" key="1">
    <citation type="journal article" date="2019" name="Int. J. Syst. Evol. Microbiol.">
        <title>The Global Catalogue of Microorganisms (GCM) 10K type strain sequencing project: providing services to taxonomists for standard genome sequencing and annotation.</title>
        <authorList>
            <consortium name="The Broad Institute Genomics Platform"/>
            <consortium name="The Broad Institute Genome Sequencing Center for Infectious Disease"/>
            <person name="Wu L."/>
            <person name="Ma J."/>
        </authorList>
    </citation>
    <scope>NUCLEOTIDE SEQUENCE [LARGE SCALE GENOMIC DNA]</scope>
    <source>
        <strain evidence="2">JCM 16908</strain>
    </source>
</reference>
<proteinExistence type="predicted"/>
<evidence type="ECO:0000313" key="2">
    <source>
        <dbReference type="Proteomes" id="UP001500888"/>
    </source>
</evidence>
<protein>
    <submittedName>
        <fullName evidence="1">Uncharacterized protein</fullName>
    </submittedName>
</protein>
<comment type="caution">
    <text evidence="1">The sequence shown here is derived from an EMBL/GenBank/DDBJ whole genome shotgun (WGS) entry which is preliminary data.</text>
</comment>
<dbReference type="RefSeq" id="WP_344942923.1">
    <property type="nucleotide sequence ID" value="NZ_BAAAZR010000010.1"/>
</dbReference>
<organism evidence="1 2">
    <name type="scientific">Sphaerisporangium flaviroseum</name>
    <dbReference type="NCBI Taxonomy" id="509199"/>
    <lineage>
        <taxon>Bacteria</taxon>
        <taxon>Bacillati</taxon>
        <taxon>Actinomycetota</taxon>
        <taxon>Actinomycetes</taxon>
        <taxon>Streptosporangiales</taxon>
        <taxon>Streptosporangiaceae</taxon>
        <taxon>Sphaerisporangium</taxon>
    </lineage>
</organism>
<evidence type="ECO:0000313" key="1">
    <source>
        <dbReference type="EMBL" id="GAA3817986.1"/>
    </source>
</evidence>
<dbReference type="EMBL" id="BAAAZR010000010">
    <property type="protein sequence ID" value="GAA3817986.1"/>
    <property type="molecule type" value="Genomic_DNA"/>
</dbReference>
<name>A0ABP7IGN7_9ACTN</name>
<sequence length="163" mass="18492">MTGREGRHYDFGTPRLISEDELRGFLLDCFDISEHECFVGHVDRAYEALKDVPDVAVFEAYCKYSEVSGHFAMYVELGVSMRLAARVGRMEFARKFAAHYDVYVLCSDDGEPLELWTIVLADGTRLLASLEEWDDPILIYSATVPIPGLPEIRVNPNLEKPWG</sequence>
<keyword evidence="2" id="KW-1185">Reference proteome</keyword>